<protein>
    <submittedName>
        <fullName evidence="2">Uncharacterized protein</fullName>
    </submittedName>
</protein>
<proteinExistence type="predicted"/>
<organism evidence="2 3">
    <name type="scientific">Piloderma croceum (strain F 1598)</name>
    <dbReference type="NCBI Taxonomy" id="765440"/>
    <lineage>
        <taxon>Eukaryota</taxon>
        <taxon>Fungi</taxon>
        <taxon>Dikarya</taxon>
        <taxon>Basidiomycota</taxon>
        <taxon>Agaricomycotina</taxon>
        <taxon>Agaricomycetes</taxon>
        <taxon>Agaricomycetidae</taxon>
        <taxon>Atheliales</taxon>
        <taxon>Atheliaceae</taxon>
        <taxon>Piloderma</taxon>
    </lineage>
</organism>
<keyword evidence="3" id="KW-1185">Reference proteome</keyword>
<name>A0A0C3G568_PILCF</name>
<sequence>MEVEAEQERLEEECLQRELERMKKKAEAKKKVEEKTKKRGREDSVRVTVRSVVGEKGVVWYTKEGEHCHTNKKTCHVTRVGQDGLEAGPSKKRKVGVMKGKWKEKEKLELELGVDAVAMLRVEMRGVREEVGGVKDKIGGVREAVVGLCAEFCTLAKMLKSTNGDVGYIADMMQKMNEGQEVEGVEMEGVEMEVEGMEGNVRVGGSVSVEGLENEVEETLQ</sequence>
<keyword evidence="1" id="KW-0175">Coiled coil</keyword>
<feature type="coiled-coil region" evidence="1">
    <location>
        <begin position="5"/>
        <end position="39"/>
    </location>
</feature>
<dbReference type="Proteomes" id="UP000054166">
    <property type="component" value="Unassembled WGS sequence"/>
</dbReference>
<evidence type="ECO:0000313" key="2">
    <source>
        <dbReference type="EMBL" id="KIM91410.1"/>
    </source>
</evidence>
<reference evidence="3" key="2">
    <citation type="submission" date="2015-01" db="EMBL/GenBank/DDBJ databases">
        <title>Evolutionary Origins and Diversification of the Mycorrhizal Mutualists.</title>
        <authorList>
            <consortium name="DOE Joint Genome Institute"/>
            <consortium name="Mycorrhizal Genomics Consortium"/>
            <person name="Kohler A."/>
            <person name="Kuo A."/>
            <person name="Nagy L.G."/>
            <person name="Floudas D."/>
            <person name="Copeland A."/>
            <person name="Barry K.W."/>
            <person name="Cichocki N."/>
            <person name="Veneault-Fourrey C."/>
            <person name="LaButti K."/>
            <person name="Lindquist E.A."/>
            <person name="Lipzen A."/>
            <person name="Lundell T."/>
            <person name="Morin E."/>
            <person name="Murat C."/>
            <person name="Riley R."/>
            <person name="Ohm R."/>
            <person name="Sun H."/>
            <person name="Tunlid A."/>
            <person name="Henrissat B."/>
            <person name="Grigoriev I.V."/>
            <person name="Hibbett D.S."/>
            <person name="Martin F."/>
        </authorList>
    </citation>
    <scope>NUCLEOTIDE SEQUENCE [LARGE SCALE GENOMIC DNA]</scope>
    <source>
        <strain evidence="3">F 1598</strain>
    </source>
</reference>
<dbReference type="EMBL" id="KN832971">
    <property type="protein sequence ID" value="KIM91410.1"/>
    <property type="molecule type" value="Genomic_DNA"/>
</dbReference>
<evidence type="ECO:0000313" key="3">
    <source>
        <dbReference type="Proteomes" id="UP000054166"/>
    </source>
</evidence>
<evidence type="ECO:0000256" key="1">
    <source>
        <dbReference type="SAM" id="Coils"/>
    </source>
</evidence>
<reference evidence="2 3" key="1">
    <citation type="submission" date="2014-04" db="EMBL/GenBank/DDBJ databases">
        <authorList>
            <consortium name="DOE Joint Genome Institute"/>
            <person name="Kuo A."/>
            <person name="Tarkka M."/>
            <person name="Buscot F."/>
            <person name="Kohler A."/>
            <person name="Nagy L.G."/>
            <person name="Floudas D."/>
            <person name="Copeland A."/>
            <person name="Barry K.W."/>
            <person name="Cichocki N."/>
            <person name="Veneault-Fourrey C."/>
            <person name="LaButti K."/>
            <person name="Lindquist E.A."/>
            <person name="Lipzen A."/>
            <person name="Lundell T."/>
            <person name="Morin E."/>
            <person name="Murat C."/>
            <person name="Sun H."/>
            <person name="Tunlid A."/>
            <person name="Henrissat B."/>
            <person name="Grigoriev I.V."/>
            <person name="Hibbett D.S."/>
            <person name="Martin F."/>
            <person name="Nordberg H.P."/>
            <person name="Cantor M.N."/>
            <person name="Hua S.X."/>
        </authorList>
    </citation>
    <scope>NUCLEOTIDE SEQUENCE [LARGE SCALE GENOMIC DNA]</scope>
    <source>
        <strain evidence="2 3">F 1598</strain>
    </source>
</reference>
<dbReference type="InParanoid" id="A0A0C3G568"/>
<accession>A0A0C3G568</accession>
<dbReference type="HOGENOM" id="CLU_081917_0_0_1"/>
<dbReference type="AlphaFoldDB" id="A0A0C3G568"/>
<gene>
    <name evidence="2" type="ORF">PILCRDRAFT_83674</name>
</gene>